<sequence length="401" mass="42893">MWKGFRAMWSFVAWFMLGRVRSQSAQNSPDTSCMLQFSAARHIEAAEPDCLSSNDWTEQLRVTALNFSGGISGAGVFTGAEDDVSLMAWSPSAGPAPGDVLVFNSSMCSDSPGWQLQANLTEIASQNVALPFDWARNTALSSEKIVVALSLVNDTSTTHTFKYDGASWAFLGRQSFPGIRSTTMALGGDLLVLLSFGTFQTFQLQGSMWSLVPTAELQLDALRFATDGRTLTLEERNPVVQLSVYQWTGNSWSSVANISPPASPPVGGLGLDVDGDYIIAGWTFLAGTAVDYVTVIYEEQGGQWSEVFRISNDLVQPPTTFGISSSGKAVVNCAGAVGCAGVTVFEVTSNGTWAEGQSFNESSEGPNAVSLASAAILGFSWGPPSPRRFRVWGLGFRAHII</sequence>
<dbReference type="OrthoDB" id="433346at2759"/>
<dbReference type="AlphaFoldDB" id="A0A812YN72"/>
<proteinExistence type="predicted"/>
<reference evidence="2" key="1">
    <citation type="submission" date="2021-02" db="EMBL/GenBank/DDBJ databases">
        <authorList>
            <person name="Dougan E. K."/>
            <person name="Rhodes N."/>
            <person name="Thang M."/>
            <person name="Chan C."/>
        </authorList>
    </citation>
    <scope>NUCLEOTIDE SEQUENCE</scope>
</reference>
<evidence type="ECO:0000313" key="3">
    <source>
        <dbReference type="Proteomes" id="UP000601435"/>
    </source>
</evidence>
<accession>A0A812YN72</accession>
<organism evidence="2 3">
    <name type="scientific">Symbiodinium necroappetens</name>
    <dbReference type="NCBI Taxonomy" id="1628268"/>
    <lineage>
        <taxon>Eukaryota</taxon>
        <taxon>Sar</taxon>
        <taxon>Alveolata</taxon>
        <taxon>Dinophyceae</taxon>
        <taxon>Suessiales</taxon>
        <taxon>Symbiodiniaceae</taxon>
        <taxon>Symbiodinium</taxon>
    </lineage>
</organism>
<evidence type="ECO:0000313" key="2">
    <source>
        <dbReference type="EMBL" id="CAE7784603.1"/>
    </source>
</evidence>
<name>A0A812YN72_9DINO</name>
<dbReference type="EMBL" id="CAJNJA010042516">
    <property type="protein sequence ID" value="CAE7784603.1"/>
    <property type="molecule type" value="Genomic_DNA"/>
</dbReference>
<protein>
    <submittedName>
        <fullName evidence="2">Ttc26 protein</fullName>
    </submittedName>
</protein>
<gene>
    <name evidence="2" type="primary">Ttc26</name>
    <name evidence="2" type="ORF">SNEC2469_LOCUS23013</name>
</gene>
<feature type="signal peptide" evidence="1">
    <location>
        <begin position="1"/>
        <end position="22"/>
    </location>
</feature>
<feature type="chain" id="PRO_5032538983" evidence="1">
    <location>
        <begin position="23"/>
        <end position="401"/>
    </location>
</feature>
<keyword evidence="1" id="KW-0732">Signal</keyword>
<dbReference type="SUPFAM" id="SSF50965">
    <property type="entry name" value="Galactose oxidase, central domain"/>
    <property type="match status" value="1"/>
</dbReference>
<comment type="caution">
    <text evidence="2">The sequence shown here is derived from an EMBL/GenBank/DDBJ whole genome shotgun (WGS) entry which is preliminary data.</text>
</comment>
<dbReference type="InterPro" id="IPR011043">
    <property type="entry name" value="Gal_Oxase/kelch_b-propeller"/>
</dbReference>
<dbReference type="Proteomes" id="UP000601435">
    <property type="component" value="Unassembled WGS sequence"/>
</dbReference>
<keyword evidence="3" id="KW-1185">Reference proteome</keyword>
<evidence type="ECO:0000256" key="1">
    <source>
        <dbReference type="SAM" id="SignalP"/>
    </source>
</evidence>